<comment type="caution">
    <text evidence="2">The sequence shown here is derived from an EMBL/GenBank/DDBJ whole genome shotgun (WGS) entry which is preliminary data.</text>
</comment>
<evidence type="ECO:0000256" key="1">
    <source>
        <dbReference type="SAM" id="Phobius"/>
    </source>
</evidence>
<evidence type="ECO:0000313" key="2">
    <source>
        <dbReference type="EMBL" id="MAG21707.1"/>
    </source>
</evidence>
<reference evidence="3" key="1">
    <citation type="submission" date="2017-09" db="EMBL/GenBank/DDBJ databases">
        <title>The Reconstruction of 2,631 Draft Metagenome-Assembled Genomes from the Global Oceans.</title>
        <authorList>
            <person name="Tully B.J."/>
            <person name="Graham E.D."/>
            <person name="Heidelberg J.F."/>
        </authorList>
    </citation>
    <scope>NUCLEOTIDE SEQUENCE [LARGE SCALE GENOMIC DNA]</scope>
</reference>
<evidence type="ECO:0000313" key="3">
    <source>
        <dbReference type="Proteomes" id="UP000226592"/>
    </source>
</evidence>
<protein>
    <recommendedName>
        <fullName evidence="4">CARDB domain-containing protein</fullName>
    </recommendedName>
</protein>
<dbReference type="Proteomes" id="UP000226592">
    <property type="component" value="Unassembled WGS sequence"/>
</dbReference>
<gene>
    <name evidence="2" type="ORF">CL943_00175</name>
</gene>
<sequence length="162" mass="17810">MSIYDENKTFNFPTVKVSLKQFKYPLLAIIVLIVVLALLFSLAEFLKPKPLEVSLAPNPLDLTTSTESSSLLNVNVFNTDSTTVSSVVVKVEEVGSNKLIIFPVSRRIDSMAPGTSRELKAFVLRPDPTKEIQSGSYKVRISLSINGQEIANEELILGVKVV</sequence>
<organism evidence="2 3">
    <name type="scientific">Candidatus Iainarchaeum sp</name>
    <dbReference type="NCBI Taxonomy" id="3101447"/>
    <lineage>
        <taxon>Archaea</taxon>
        <taxon>Candidatus Iainarchaeota</taxon>
        <taxon>Candidatus Iainarchaeia</taxon>
        <taxon>Candidatus Iainarchaeales</taxon>
        <taxon>Candidatus Iainarchaeaceae</taxon>
        <taxon>Candidatus Iainarchaeum</taxon>
    </lineage>
</organism>
<keyword evidence="1" id="KW-0812">Transmembrane</keyword>
<dbReference type="EMBL" id="NZBU01000001">
    <property type="protein sequence ID" value="MAG21707.1"/>
    <property type="molecule type" value="Genomic_DNA"/>
</dbReference>
<evidence type="ECO:0008006" key="4">
    <source>
        <dbReference type="Google" id="ProtNLM"/>
    </source>
</evidence>
<accession>A0A2D6LZV5</accession>
<name>A0A2D6LZV5_9ARCH</name>
<dbReference type="AlphaFoldDB" id="A0A2D6LZV5"/>
<proteinExistence type="predicted"/>
<keyword evidence="1" id="KW-0472">Membrane</keyword>
<keyword evidence="1" id="KW-1133">Transmembrane helix</keyword>
<feature type="transmembrane region" description="Helical" evidence="1">
    <location>
        <begin position="24"/>
        <end position="46"/>
    </location>
</feature>